<protein>
    <submittedName>
        <fullName evidence="1">Uncharacterized protein</fullName>
    </submittedName>
</protein>
<gene>
    <name evidence="1" type="ORF">SAMN04489726_3562</name>
</gene>
<evidence type="ECO:0000313" key="1">
    <source>
        <dbReference type="EMBL" id="SDM82854.1"/>
    </source>
</evidence>
<dbReference type="Proteomes" id="UP000183376">
    <property type="component" value="Chromosome I"/>
</dbReference>
<dbReference type="AlphaFoldDB" id="A0A1G9WE60"/>
<organism evidence="1 2">
    <name type="scientific">Allokutzneria albata</name>
    <name type="common">Kibdelosporangium albatum</name>
    <dbReference type="NCBI Taxonomy" id="211114"/>
    <lineage>
        <taxon>Bacteria</taxon>
        <taxon>Bacillati</taxon>
        <taxon>Actinomycetota</taxon>
        <taxon>Actinomycetes</taxon>
        <taxon>Pseudonocardiales</taxon>
        <taxon>Pseudonocardiaceae</taxon>
        <taxon>Allokutzneria</taxon>
    </lineage>
</organism>
<reference evidence="1 2" key="1">
    <citation type="submission" date="2016-10" db="EMBL/GenBank/DDBJ databases">
        <authorList>
            <person name="de Groot N.N."/>
        </authorList>
    </citation>
    <scope>NUCLEOTIDE SEQUENCE [LARGE SCALE GENOMIC DNA]</scope>
    <source>
        <strain evidence="1 2">DSM 44149</strain>
    </source>
</reference>
<evidence type="ECO:0000313" key="2">
    <source>
        <dbReference type="Proteomes" id="UP000183376"/>
    </source>
</evidence>
<sequence length="156" mass="16966">MCGRASSSPTTTDATAFAFDVDSLPEQQRAVSQLPPISQPECLTTEQLANHRLLQRHGLTVEAYCTITDLALHEKHLGKDSTRHLGWRTSLPLPQIVRRDVTTPGLAAAVAYGFLAAVVDPPYDPVYGGYRESSVVVRLTGKGRTLHQQSEAELDG</sequence>
<accession>A0A1G9WE60</accession>
<name>A0A1G9WE60_ALLAB</name>
<dbReference type="EMBL" id="LT629701">
    <property type="protein sequence ID" value="SDM82854.1"/>
    <property type="molecule type" value="Genomic_DNA"/>
</dbReference>
<proteinExistence type="predicted"/>
<keyword evidence="2" id="KW-1185">Reference proteome</keyword>